<feature type="domain" description="FMN hydroxy acid dehydrogenase" evidence="8">
    <location>
        <begin position="6"/>
        <end position="367"/>
    </location>
</feature>
<evidence type="ECO:0000313" key="10">
    <source>
        <dbReference type="Proteomes" id="UP000269265"/>
    </source>
</evidence>
<feature type="binding site" evidence="7">
    <location>
        <position position="238"/>
    </location>
    <ligand>
        <name>FMN</name>
        <dbReference type="ChEBI" id="CHEBI:58210"/>
    </ligand>
</feature>
<feature type="binding site" evidence="7">
    <location>
        <position position="260"/>
    </location>
    <ligand>
        <name>glyoxylate</name>
        <dbReference type="ChEBI" id="CHEBI:36655"/>
    </ligand>
</feature>
<dbReference type="PIRSF" id="PIRSF000138">
    <property type="entry name" value="Al-hdrx_acd_dh"/>
    <property type="match status" value="1"/>
</dbReference>
<evidence type="ECO:0000256" key="3">
    <source>
        <dbReference type="ARBA" id="ARBA00022643"/>
    </source>
</evidence>
<evidence type="ECO:0000256" key="7">
    <source>
        <dbReference type="PIRSR" id="PIRSR000138-2"/>
    </source>
</evidence>
<dbReference type="PANTHER" id="PTHR10578:SF107">
    <property type="entry name" value="2-HYDROXYACID OXIDASE 1"/>
    <property type="match status" value="1"/>
</dbReference>
<feature type="binding site" evidence="7">
    <location>
        <position position="115"/>
    </location>
    <ligand>
        <name>FMN</name>
        <dbReference type="ChEBI" id="CHEBI:58210"/>
    </ligand>
</feature>
<feature type="binding site" evidence="7">
    <location>
        <position position="265"/>
    </location>
    <ligand>
        <name>glyoxylate</name>
        <dbReference type="ChEBI" id="CHEBI:36655"/>
    </ligand>
</feature>
<feature type="binding site" evidence="7">
    <location>
        <position position="164"/>
    </location>
    <ligand>
        <name>FMN</name>
        <dbReference type="ChEBI" id="CHEBI:58210"/>
    </ligand>
</feature>
<dbReference type="InterPro" id="IPR012133">
    <property type="entry name" value="Alpha-hydoxy_acid_DH_FMN"/>
</dbReference>
<feature type="binding site" evidence="7">
    <location>
        <position position="32"/>
    </location>
    <ligand>
        <name>glyoxylate</name>
        <dbReference type="ChEBI" id="CHEBI:36655"/>
    </ligand>
</feature>
<dbReference type="Proteomes" id="UP000269265">
    <property type="component" value="Unassembled WGS sequence"/>
</dbReference>
<evidence type="ECO:0000313" key="9">
    <source>
        <dbReference type="EMBL" id="RRS02854.1"/>
    </source>
</evidence>
<dbReference type="InterPro" id="IPR013785">
    <property type="entry name" value="Aldolase_TIM"/>
</dbReference>
<dbReference type="Pfam" id="PF01070">
    <property type="entry name" value="FMN_dh"/>
    <property type="match status" value="1"/>
</dbReference>
<accession>A0A3R8S0Z2</accession>
<dbReference type="EMBL" id="RSED01000018">
    <property type="protein sequence ID" value="RRS02854.1"/>
    <property type="molecule type" value="Genomic_DNA"/>
</dbReference>
<dbReference type="InterPro" id="IPR037396">
    <property type="entry name" value="FMN_HAD"/>
</dbReference>
<dbReference type="PANTHER" id="PTHR10578">
    <property type="entry name" value="S -2-HYDROXY-ACID OXIDASE-RELATED"/>
    <property type="match status" value="1"/>
</dbReference>
<dbReference type="SUPFAM" id="SSF51395">
    <property type="entry name" value="FMN-linked oxidoreductases"/>
    <property type="match status" value="1"/>
</dbReference>
<sequence length="381" mass="39526">MPPLDHLPDGVFCAADYERLSGSFMAGPTHAYVAGGSGHDVTALANRDVFAAWAICPRVLADVSSGHTRLALPGAPSLAHPLLLAPVAYQRLAHPLGELASAQAAEATHSGMVVSTLASQTLEDIARHAGAARWFQLYLQPTRDATLALLRRAEAAGYGAIVLTLDASIQVPSLHALRAGFRMPAHVVAVNVAGQPAPGAVALQPGHSRIFQGAMSESPGWADLDWLLSQTSLPVWVKGVLHPDDARALQTRGVAGVVVSNHGGRGLDGAPASLRMLPLVREAVGASFPLLFDGGVRSGADAFKALALGANAVLIGRLQVYALSVAGALGVAHMLQLLRDELEICMAQAGCATLAHVQPTTLYSTGIVPHQPGALPHADHH</sequence>
<feature type="binding site" evidence="7">
    <location>
        <begin position="316"/>
        <end position="317"/>
    </location>
    <ligand>
        <name>FMN</name>
        <dbReference type="ChEBI" id="CHEBI:58210"/>
    </ligand>
</feature>
<evidence type="ECO:0000256" key="5">
    <source>
        <dbReference type="ARBA" id="ARBA00024042"/>
    </source>
</evidence>
<dbReference type="OrthoDB" id="9770452at2"/>
<organism evidence="9 10">
    <name type="scientific">Aquabacterium soli</name>
    <dbReference type="NCBI Taxonomy" id="2493092"/>
    <lineage>
        <taxon>Bacteria</taxon>
        <taxon>Pseudomonadati</taxon>
        <taxon>Pseudomonadota</taxon>
        <taxon>Betaproteobacteria</taxon>
        <taxon>Burkholderiales</taxon>
        <taxon>Aquabacterium</taxon>
    </lineage>
</organism>
<dbReference type="Gene3D" id="3.20.20.70">
    <property type="entry name" value="Aldolase class I"/>
    <property type="match status" value="1"/>
</dbReference>
<feature type="binding site" evidence="7">
    <location>
        <position position="262"/>
    </location>
    <ligand>
        <name>glyoxylate</name>
        <dbReference type="ChEBI" id="CHEBI:36655"/>
    </ligand>
</feature>
<name>A0A3R8S0Z2_9BURK</name>
<proteinExistence type="inferred from homology"/>
<evidence type="ECO:0000256" key="4">
    <source>
        <dbReference type="ARBA" id="ARBA00023002"/>
    </source>
</evidence>
<dbReference type="GO" id="GO:0016491">
    <property type="term" value="F:oxidoreductase activity"/>
    <property type="evidence" value="ECO:0007669"/>
    <property type="project" value="UniProtKB-KW"/>
</dbReference>
<evidence type="ECO:0000256" key="6">
    <source>
        <dbReference type="PIRSR" id="PIRSR000138-1"/>
    </source>
</evidence>
<reference evidence="9 10" key="1">
    <citation type="submission" date="2018-12" db="EMBL/GenBank/DDBJ databases">
        <title>The whole draft genome of Aquabacterium sp. SJQ9.</title>
        <authorList>
            <person name="Sun L."/>
            <person name="Gao X."/>
            <person name="Chen W."/>
            <person name="Huang K."/>
        </authorList>
    </citation>
    <scope>NUCLEOTIDE SEQUENCE [LARGE SCALE GENOMIC DNA]</scope>
    <source>
        <strain evidence="9 10">SJQ9</strain>
    </source>
</reference>
<dbReference type="InterPro" id="IPR000262">
    <property type="entry name" value="FMN-dep_DH"/>
</dbReference>
<keyword evidence="2 7" id="KW-0285">Flavoprotein</keyword>
<feature type="binding site" evidence="7">
    <location>
        <begin position="86"/>
        <end position="88"/>
    </location>
    <ligand>
        <name>FMN</name>
        <dbReference type="ChEBI" id="CHEBI:58210"/>
    </ligand>
</feature>
<protein>
    <submittedName>
        <fullName evidence="9">Alpha-hydroxy-acid oxidizing protein</fullName>
    </submittedName>
</protein>
<comment type="cofactor">
    <cofactor evidence="1">
        <name>FMN</name>
        <dbReference type="ChEBI" id="CHEBI:58210"/>
    </cofactor>
</comment>
<feature type="active site" description="Proton acceptor" evidence="6">
    <location>
        <position position="262"/>
    </location>
</feature>
<keyword evidence="3 7" id="KW-0288">FMN</keyword>
<keyword evidence="4" id="KW-0560">Oxidoreductase</keyword>
<feature type="binding site" evidence="7">
    <location>
        <position position="136"/>
    </location>
    <ligand>
        <name>FMN</name>
        <dbReference type="ChEBI" id="CHEBI:58210"/>
    </ligand>
</feature>
<dbReference type="GO" id="GO:0010181">
    <property type="term" value="F:FMN binding"/>
    <property type="evidence" value="ECO:0007669"/>
    <property type="project" value="InterPro"/>
</dbReference>
<feature type="binding site" evidence="7">
    <location>
        <position position="138"/>
    </location>
    <ligand>
        <name>glyoxylate</name>
        <dbReference type="ChEBI" id="CHEBI:36655"/>
    </ligand>
</feature>
<dbReference type="PROSITE" id="PS51349">
    <property type="entry name" value="FMN_HYDROXY_ACID_DH_2"/>
    <property type="match status" value="1"/>
</dbReference>
<dbReference type="AlphaFoldDB" id="A0A3R8S0Z2"/>
<comment type="similarity">
    <text evidence="5">Belongs to the FMN-dependent alpha-hydroxy acid dehydrogenase family.</text>
</comment>
<comment type="caution">
    <text evidence="9">The sequence shown here is derived from an EMBL/GenBank/DDBJ whole genome shotgun (WGS) entry which is preliminary data.</text>
</comment>
<feature type="binding site" evidence="7">
    <location>
        <begin position="293"/>
        <end position="297"/>
    </location>
    <ligand>
        <name>FMN</name>
        <dbReference type="ChEBI" id="CHEBI:58210"/>
    </ligand>
</feature>
<evidence type="ECO:0000256" key="1">
    <source>
        <dbReference type="ARBA" id="ARBA00001917"/>
    </source>
</evidence>
<gene>
    <name evidence="9" type="ORF">EIP75_18825</name>
</gene>
<dbReference type="CDD" id="cd02809">
    <property type="entry name" value="alpha_hydroxyacid_oxid_FMN"/>
    <property type="match status" value="1"/>
</dbReference>
<keyword evidence="10" id="KW-1185">Reference proteome</keyword>
<evidence type="ECO:0000259" key="8">
    <source>
        <dbReference type="PROSITE" id="PS51349"/>
    </source>
</evidence>
<evidence type="ECO:0000256" key="2">
    <source>
        <dbReference type="ARBA" id="ARBA00022630"/>
    </source>
</evidence>